<dbReference type="PANTHER" id="PTHR32552">
    <property type="entry name" value="FERRICHROME IRON RECEPTOR-RELATED"/>
    <property type="match status" value="1"/>
</dbReference>
<dbReference type="InterPro" id="IPR039426">
    <property type="entry name" value="TonB-dep_rcpt-like"/>
</dbReference>
<feature type="domain" description="TonB-dependent receptor plug" evidence="15">
    <location>
        <begin position="57"/>
        <end position="166"/>
    </location>
</feature>
<evidence type="ECO:0000259" key="14">
    <source>
        <dbReference type="Pfam" id="PF00593"/>
    </source>
</evidence>
<dbReference type="InterPro" id="IPR012910">
    <property type="entry name" value="Plug_dom"/>
</dbReference>
<keyword evidence="9 11" id="KW-0472">Membrane</keyword>
<dbReference type="AlphaFoldDB" id="A0A9W6INZ2"/>
<keyword evidence="2 11" id="KW-0813">Transport</keyword>
<dbReference type="Pfam" id="PF00593">
    <property type="entry name" value="TonB_dep_Rec_b-barrel"/>
    <property type="match status" value="1"/>
</dbReference>
<keyword evidence="5 11" id="KW-0812">Transmembrane</keyword>
<evidence type="ECO:0000256" key="4">
    <source>
        <dbReference type="ARBA" id="ARBA00022496"/>
    </source>
</evidence>
<accession>A0A9W6INZ2</accession>
<dbReference type="CDD" id="cd01347">
    <property type="entry name" value="ligand_gated_channel"/>
    <property type="match status" value="1"/>
</dbReference>
<evidence type="ECO:0000256" key="6">
    <source>
        <dbReference type="ARBA" id="ARBA00023004"/>
    </source>
</evidence>
<evidence type="ECO:0000256" key="1">
    <source>
        <dbReference type="ARBA" id="ARBA00004571"/>
    </source>
</evidence>
<protein>
    <submittedName>
        <fullName evidence="16">TonB-dependent receptor</fullName>
    </submittedName>
</protein>
<keyword evidence="16" id="KW-0675">Receptor</keyword>
<feature type="chain" id="PRO_5040826495" evidence="13">
    <location>
        <begin position="31"/>
        <end position="778"/>
    </location>
</feature>
<evidence type="ECO:0000256" key="11">
    <source>
        <dbReference type="PROSITE-ProRule" id="PRU01360"/>
    </source>
</evidence>
<keyword evidence="10 11" id="KW-0998">Cell outer membrane</keyword>
<evidence type="ECO:0000313" key="16">
    <source>
        <dbReference type="EMBL" id="GLK52461.1"/>
    </source>
</evidence>
<evidence type="ECO:0000256" key="5">
    <source>
        <dbReference type="ARBA" id="ARBA00022692"/>
    </source>
</evidence>
<gene>
    <name evidence="16" type="ORF">GCM10017621_19690</name>
</gene>
<dbReference type="GO" id="GO:0006826">
    <property type="term" value="P:iron ion transport"/>
    <property type="evidence" value="ECO:0007669"/>
    <property type="project" value="UniProtKB-KW"/>
</dbReference>
<feature type="domain" description="TonB-dependent receptor-like beta-barrel" evidence="14">
    <location>
        <begin position="285"/>
        <end position="739"/>
    </location>
</feature>
<dbReference type="Gene3D" id="2.40.170.20">
    <property type="entry name" value="TonB-dependent receptor, beta-barrel domain"/>
    <property type="match status" value="1"/>
</dbReference>
<proteinExistence type="inferred from homology"/>
<comment type="subcellular location">
    <subcellularLocation>
        <location evidence="1 11">Cell outer membrane</location>
        <topology evidence="1 11">Multi-pass membrane protein</topology>
    </subcellularLocation>
</comment>
<evidence type="ECO:0000256" key="10">
    <source>
        <dbReference type="ARBA" id="ARBA00023237"/>
    </source>
</evidence>
<evidence type="ECO:0000313" key="17">
    <source>
        <dbReference type="Proteomes" id="UP001143486"/>
    </source>
</evidence>
<comment type="similarity">
    <text evidence="11 12">Belongs to the TonB-dependent receptor family.</text>
</comment>
<evidence type="ECO:0000256" key="3">
    <source>
        <dbReference type="ARBA" id="ARBA00022452"/>
    </source>
</evidence>
<keyword evidence="13" id="KW-0732">Signal</keyword>
<evidence type="ECO:0000256" key="2">
    <source>
        <dbReference type="ARBA" id="ARBA00022448"/>
    </source>
</evidence>
<dbReference type="PROSITE" id="PS52016">
    <property type="entry name" value="TONB_DEPENDENT_REC_3"/>
    <property type="match status" value="1"/>
</dbReference>
<keyword evidence="6" id="KW-0408">Iron</keyword>
<sequence length="778" mass="83815">MNKGTGSCLRAYLMSCAALAGLLATAAATAQEGAPAGEGERAVDTITVTARRREESLIDVPVAMTVQSAEALDLSGATDITALQRNTPNLTLQVARATNSTLTAFIRGIGQQDPLWGFEPGIGLYIDDVYVARPQGAILDILDIERVEVLRGPQGTLYGRNTIGGAIKFVTARLDDQPTFSVRTNLGEYNQRDLIVSGSAPLSDGLRVGGALGVYRRDGYGTNLWNGADIGNRESFSARLTVEFEPAPDWFFRLTADRLDDDSNANPGHRELPVPAAFGAPPITTPFGINVPAGAFPVTDDVYDSWAGVDETNEVINQGVSLTGEWTVNDHLTFKTVTAWRDGETHGEGIDFDGTPAPILDVLAPETVYDDDQFSQEFQLLFDNDRWRGVAGVYYLDAYASGGYDTVLGIGAAAIPGSPTPNFTQGTSGHVDTTSLAAFGEFDFDLADRWTLTLGGRWTRDEKTGRVFKANYLGLGSPVSGTPNTPIQILTDYTAERAFEEFTPRIGLSYRISDTLNAYVSYGRGFKSGGFDMRGDAAATPATMDGYDPETVDSLEFGLKGYLFDDRVRFSAAIFNASYDGQQVTSQQVNTVGTGLVSFIDNVGSSTIRGAELEAQARLGGGFSLDLALGYVDAAFDEYLAYVPNGSPPPAYVLADVSDARQFQNTPDWNGSLALNHHSDDVIGGMLDLRAAVSWRGDSSMFETPAPEIDQEAYSLVDASAVWTSGSGRWRAGLHARNLTDERYRTGGYYFPGLAYGDSIIGFYGPPRTVFASLEYRY</sequence>
<evidence type="ECO:0000256" key="12">
    <source>
        <dbReference type="RuleBase" id="RU003357"/>
    </source>
</evidence>
<keyword evidence="4" id="KW-0410">Iron transport</keyword>
<evidence type="ECO:0000256" key="7">
    <source>
        <dbReference type="ARBA" id="ARBA00023065"/>
    </source>
</evidence>
<reference evidence="16" key="2">
    <citation type="submission" date="2023-01" db="EMBL/GenBank/DDBJ databases">
        <authorList>
            <person name="Sun Q."/>
            <person name="Evtushenko L."/>
        </authorList>
    </citation>
    <scope>NUCLEOTIDE SEQUENCE</scope>
    <source>
        <strain evidence="16">VKM B-1513</strain>
    </source>
</reference>
<dbReference type="RefSeq" id="WP_271186830.1">
    <property type="nucleotide sequence ID" value="NZ_BSFE01000005.1"/>
</dbReference>
<evidence type="ECO:0000256" key="8">
    <source>
        <dbReference type="ARBA" id="ARBA00023077"/>
    </source>
</evidence>
<dbReference type="InterPro" id="IPR036942">
    <property type="entry name" value="Beta-barrel_TonB_sf"/>
</dbReference>
<keyword evidence="8 12" id="KW-0798">TonB box</keyword>
<keyword evidence="7" id="KW-0406">Ion transport</keyword>
<keyword evidence="17" id="KW-1185">Reference proteome</keyword>
<dbReference type="EMBL" id="BSFE01000005">
    <property type="protein sequence ID" value="GLK52461.1"/>
    <property type="molecule type" value="Genomic_DNA"/>
</dbReference>
<dbReference type="Proteomes" id="UP001143486">
    <property type="component" value="Unassembled WGS sequence"/>
</dbReference>
<reference evidence="16" key="1">
    <citation type="journal article" date="2014" name="Int. J. Syst. Evol. Microbiol.">
        <title>Complete genome sequence of Corynebacterium casei LMG S-19264T (=DSM 44701T), isolated from a smear-ripened cheese.</title>
        <authorList>
            <consortium name="US DOE Joint Genome Institute (JGI-PGF)"/>
            <person name="Walter F."/>
            <person name="Albersmeier A."/>
            <person name="Kalinowski J."/>
            <person name="Ruckert C."/>
        </authorList>
    </citation>
    <scope>NUCLEOTIDE SEQUENCE</scope>
    <source>
        <strain evidence="16">VKM B-1513</strain>
    </source>
</reference>
<evidence type="ECO:0000256" key="13">
    <source>
        <dbReference type="SAM" id="SignalP"/>
    </source>
</evidence>
<evidence type="ECO:0000259" key="15">
    <source>
        <dbReference type="Pfam" id="PF07715"/>
    </source>
</evidence>
<name>A0A9W6INZ2_9PROT</name>
<dbReference type="GO" id="GO:0009279">
    <property type="term" value="C:cell outer membrane"/>
    <property type="evidence" value="ECO:0007669"/>
    <property type="project" value="UniProtKB-SubCell"/>
</dbReference>
<dbReference type="Pfam" id="PF07715">
    <property type="entry name" value="Plug"/>
    <property type="match status" value="1"/>
</dbReference>
<comment type="caution">
    <text evidence="16">The sequence shown here is derived from an EMBL/GenBank/DDBJ whole genome shotgun (WGS) entry which is preliminary data.</text>
</comment>
<dbReference type="PANTHER" id="PTHR32552:SF81">
    <property type="entry name" value="TONB-DEPENDENT OUTER MEMBRANE RECEPTOR"/>
    <property type="match status" value="1"/>
</dbReference>
<dbReference type="InterPro" id="IPR000531">
    <property type="entry name" value="Beta-barrel_TonB"/>
</dbReference>
<organism evidence="16 17">
    <name type="scientific">Maricaulis virginensis</name>
    <dbReference type="NCBI Taxonomy" id="144022"/>
    <lineage>
        <taxon>Bacteria</taxon>
        <taxon>Pseudomonadati</taxon>
        <taxon>Pseudomonadota</taxon>
        <taxon>Alphaproteobacteria</taxon>
        <taxon>Maricaulales</taxon>
        <taxon>Maricaulaceae</taxon>
        <taxon>Maricaulis</taxon>
    </lineage>
</organism>
<feature type="signal peptide" evidence="13">
    <location>
        <begin position="1"/>
        <end position="30"/>
    </location>
</feature>
<keyword evidence="3 11" id="KW-1134">Transmembrane beta strand</keyword>
<dbReference type="SUPFAM" id="SSF56935">
    <property type="entry name" value="Porins"/>
    <property type="match status" value="1"/>
</dbReference>
<evidence type="ECO:0000256" key="9">
    <source>
        <dbReference type="ARBA" id="ARBA00023136"/>
    </source>
</evidence>